<proteinExistence type="inferred from homology"/>
<dbReference type="InterPro" id="IPR001054">
    <property type="entry name" value="A/G_cyclase"/>
</dbReference>
<feature type="transmembrane region" description="Helical" evidence="2">
    <location>
        <begin position="339"/>
        <end position="356"/>
    </location>
</feature>
<reference evidence="4 5" key="1">
    <citation type="journal article" date="2020" name="ISME J.">
        <title>Comparative genomics reveals insights into cyanobacterial evolution and habitat adaptation.</title>
        <authorList>
            <person name="Chen M.Y."/>
            <person name="Teng W.K."/>
            <person name="Zhao L."/>
            <person name="Hu C.X."/>
            <person name="Zhou Y.K."/>
            <person name="Han B.P."/>
            <person name="Song L.R."/>
            <person name="Shu W.S."/>
        </authorList>
    </citation>
    <scope>NUCLEOTIDE SEQUENCE [LARGE SCALE GENOMIC DNA]</scope>
    <source>
        <strain evidence="4 5">FACHB-196</strain>
    </source>
</reference>
<evidence type="ECO:0000256" key="1">
    <source>
        <dbReference type="ARBA" id="ARBA00005381"/>
    </source>
</evidence>
<dbReference type="CDD" id="cd07302">
    <property type="entry name" value="CHD"/>
    <property type="match status" value="1"/>
</dbReference>
<keyword evidence="2" id="KW-1133">Transmembrane helix</keyword>
<gene>
    <name evidence="4" type="ORF">H6G59_05935</name>
</gene>
<dbReference type="InterPro" id="IPR050697">
    <property type="entry name" value="Adenylyl/Guanylyl_Cyclase_3/4"/>
</dbReference>
<dbReference type="RefSeq" id="WP_190712410.1">
    <property type="nucleotide sequence ID" value="NZ_JACJST010000004.1"/>
</dbReference>
<dbReference type="Pfam" id="PF05226">
    <property type="entry name" value="CHASE2"/>
    <property type="match status" value="1"/>
</dbReference>
<name>A0ABR8FB59_9NOST</name>
<sequence length="627" mass="69928">MLKYLRQRIILDTYLRKSYVLTTLFSIGLWQVGAWATLELLGFNLLFSTRNYLPHASWDSRIVVISIDDATLRHYGQFPLSRDRYTQLLETLEASPPATIGFDILFTEPTRYDEKLAEAMAINGQVVLPVAPSLQQQTLRLVPILDDVTAKGHIAKNADVDGVTRQLSLYIKNDIKSDIKSVPAFSMALLEQYNNSLQQTFSANSTNPKKSFIKLPPLQSGVNAQPVLINWLGPTQGNQGIRTYSFVDVVEKRVDTTKLKNKIVLVGLTATGANDPLKTPFDQIPPASGVYLHAAVIDNLLNNRLLQRLPSKFEILLLFAVGIGSSLILIPLKFQERTLFLGLLPITWFGVTVLGLTISNLWLPTAAPIGTILLAGLSIQWQEQKEKQQLMSLFARHVSQETAELIWNHRDEIFQNGQLDAKEMVATVLFTDIRSFTTISEGMKPRDLLHWLNSYLGAMAECIQQHHGVVDKYIGDAIMAVFGIPFPHTHSKEIQQDAIDAVLAAISMQERLVVLNQELKRLGKPTISIGIGIHTGLVVAGSIGGSQRLNYSVLGDAVNIAARLEQLNKNAKEGNPYSILVSETTFELIKQHFHTQQIQQLQLRGRKKITMVYSITGNKRELDKPSV</sequence>
<evidence type="ECO:0000256" key="2">
    <source>
        <dbReference type="SAM" id="Phobius"/>
    </source>
</evidence>
<dbReference type="EMBL" id="JACJST010000004">
    <property type="protein sequence ID" value="MBD2567448.1"/>
    <property type="molecule type" value="Genomic_DNA"/>
</dbReference>
<comment type="similarity">
    <text evidence="1">Belongs to the adenylyl cyclase class-3 family.</text>
</comment>
<dbReference type="SMART" id="SM01080">
    <property type="entry name" value="CHASE2"/>
    <property type="match status" value="1"/>
</dbReference>
<dbReference type="InterPro" id="IPR007890">
    <property type="entry name" value="CHASE2"/>
</dbReference>
<dbReference type="PROSITE" id="PS50125">
    <property type="entry name" value="GUANYLATE_CYCLASE_2"/>
    <property type="match status" value="1"/>
</dbReference>
<evidence type="ECO:0000313" key="4">
    <source>
        <dbReference type="EMBL" id="MBD2567448.1"/>
    </source>
</evidence>
<dbReference type="InterPro" id="IPR029787">
    <property type="entry name" value="Nucleotide_cyclase"/>
</dbReference>
<organism evidence="4 5">
    <name type="scientific">Anabaena lutea FACHB-196</name>
    <dbReference type="NCBI Taxonomy" id="2692881"/>
    <lineage>
        <taxon>Bacteria</taxon>
        <taxon>Bacillati</taxon>
        <taxon>Cyanobacteriota</taxon>
        <taxon>Cyanophyceae</taxon>
        <taxon>Nostocales</taxon>
        <taxon>Nostocaceae</taxon>
        <taxon>Anabaena</taxon>
    </lineage>
</organism>
<dbReference type="SUPFAM" id="SSF55073">
    <property type="entry name" value="Nucleotide cyclase"/>
    <property type="match status" value="1"/>
</dbReference>
<dbReference type="Pfam" id="PF00211">
    <property type="entry name" value="Guanylate_cyc"/>
    <property type="match status" value="1"/>
</dbReference>
<protein>
    <submittedName>
        <fullName evidence="4">Adenylate/guanylate cyclase domain-containing protein</fullName>
    </submittedName>
</protein>
<feature type="transmembrane region" description="Helical" evidence="2">
    <location>
        <begin position="21"/>
        <end position="47"/>
    </location>
</feature>
<keyword evidence="2" id="KW-0812">Transmembrane</keyword>
<evidence type="ECO:0000259" key="3">
    <source>
        <dbReference type="PROSITE" id="PS50125"/>
    </source>
</evidence>
<feature type="domain" description="Guanylate cyclase" evidence="3">
    <location>
        <begin position="427"/>
        <end position="565"/>
    </location>
</feature>
<keyword evidence="2" id="KW-0472">Membrane</keyword>
<comment type="caution">
    <text evidence="4">The sequence shown here is derived from an EMBL/GenBank/DDBJ whole genome shotgun (WGS) entry which is preliminary data.</text>
</comment>
<dbReference type="PANTHER" id="PTHR43081">
    <property type="entry name" value="ADENYLATE CYCLASE, TERMINAL-DIFFERENTIATION SPECIFIC-RELATED"/>
    <property type="match status" value="1"/>
</dbReference>
<dbReference type="Proteomes" id="UP000640531">
    <property type="component" value="Unassembled WGS sequence"/>
</dbReference>
<accession>A0ABR8FB59</accession>
<evidence type="ECO:0000313" key="5">
    <source>
        <dbReference type="Proteomes" id="UP000640531"/>
    </source>
</evidence>
<keyword evidence="5" id="KW-1185">Reference proteome</keyword>
<dbReference type="PANTHER" id="PTHR43081:SF1">
    <property type="entry name" value="ADENYLATE CYCLASE, TERMINAL-DIFFERENTIATION SPECIFIC"/>
    <property type="match status" value="1"/>
</dbReference>
<dbReference type="SMART" id="SM00044">
    <property type="entry name" value="CYCc"/>
    <property type="match status" value="1"/>
</dbReference>
<feature type="transmembrane region" description="Helical" evidence="2">
    <location>
        <begin position="313"/>
        <end position="332"/>
    </location>
</feature>
<dbReference type="Gene3D" id="3.30.70.1230">
    <property type="entry name" value="Nucleotide cyclase"/>
    <property type="match status" value="1"/>
</dbReference>